<dbReference type="Gene3D" id="2.30.30.560">
    <property type="match status" value="2"/>
</dbReference>
<evidence type="ECO:0000259" key="4">
    <source>
        <dbReference type="Pfam" id="PF17794"/>
    </source>
</evidence>
<dbReference type="eggNOG" id="ENOG502QPP0">
    <property type="taxonomic scope" value="Eukaryota"/>
</dbReference>
<dbReference type="InterPro" id="IPR043023">
    <property type="entry name" value="MVP_rep_sf"/>
</dbReference>
<organism evidence="5 6">
    <name type="scientific">Thecamonas trahens ATCC 50062</name>
    <dbReference type="NCBI Taxonomy" id="461836"/>
    <lineage>
        <taxon>Eukaryota</taxon>
        <taxon>Apusozoa</taxon>
        <taxon>Apusomonadida</taxon>
        <taxon>Apusomonadidae</taxon>
        <taxon>Thecamonas</taxon>
    </lineage>
</organism>
<dbReference type="Gene3D" id="2.30.30.550">
    <property type="entry name" value="Major Vault Protein repeat"/>
    <property type="match status" value="4"/>
</dbReference>
<dbReference type="Pfam" id="PF01505">
    <property type="entry name" value="Vault"/>
    <property type="match status" value="4"/>
</dbReference>
<sequence>MAKTKRVALPHNNERPVTHPSTPSSPPFSRAMASGSSAGSGPKIEILRIPPFSYLHVTDSNTNVTRVVEGPQTFTCMDHEVVVLGPVPMVALPPRHFCIVSNPVVRDGASGAVVFDGHHQAKLRHGDREVRLARDYPDPFALYPGEELTPKTMIPLQVVPENTALRLRATRDFTDRLTEDAPVARCAGEEWLFRGHRTYYPQVEVEILDTLKAVVLGPNQALRLQARNSTVDSTGTARSAGEEWLVLSEGAYLPDVEEIVVGVVDAVVLTNTTALHLRAENDFTDVYGVERKTGDEWLVTKAMREMHIPGVAEHVVSVDDLITLANGEYAVVNDPVDLESGEPDIGAQRLVLGPTSFFLQPGERLDDDVGIGTACVLGEEEALLLTARFNFTDDAGVARRAGDRWLWYGPGSYVPPPAVRILARKRALVHIEGWLNAFFWLTTHSFA</sequence>
<feature type="repeat" description="MVP" evidence="1">
    <location>
        <begin position="161"/>
        <end position="217"/>
    </location>
</feature>
<gene>
    <name evidence="5" type="ORF">AMSG_09627</name>
</gene>
<name>A0A0L0DNT8_THETB</name>
<keyword evidence="1" id="KW-0687">Ribonucleoprotein</keyword>
<accession>A0A0L0DNT8</accession>
<dbReference type="InterPro" id="IPR002499">
    <property type="entry name" value="Vault_N"/>
</dbReference>
<feature type="domain" description="Major vault protein repeat" evidence="4">
    <location>
        <begin position="89"/>
        <end position="149"/>
    </location>
</feature>
<dbReference type="PANTHER" id="PTHR14165">
    <property type="entry name" value="MAJOR VAULT PROTEIN"/>
    <property type="match status" value="1"/>
</dbReference>
<dbReference type="InterPro" id="IPR041139">
    <property type="entry name" value="MVP_rep_dom"/>
</dbReference>
<dbReference type="FunFam" id="2.30.30.560:FF:000002">
    <property type="entry name" value="Major vault protein-alpha"/>
    <property type="match status" value="1"/>
</dbReference>
<comment type="subcellular location">
    <subcellularLocation>
        <location evidence="1">Cytoplasm</location>
    </subcellularLocation>
</comment>
<feature type="repeat" description="MVP" evidence="1">
    <location>
        <begin position="218"/>
        <end position="270"/>
    </location>
</feature>
<feature type="domain" description="Major vault protein repeat" evidence="3">
    <location>
        <begin position="376"/>
        <end position="416"/>
    </location>
</feature>
<proteinExistence type="predicted"/>
<dbReference type="InterPro" id="IPR039059">
    <property type="entry name" value="MVP"/>
</dbReference>
<feature type="repeat" description="MVP" evidence="1">
    <location>
        <begin position="271"/>
        <end position="325"/>
    </location>
</feature>
<evidence type="ECO:0000256" key="1">
    <source>
        <dbReference type="PROSITE-ProRule" id="PRU00571"/>
    </source>
</evidence>
<feature type="repeat" description="MVP" evidence="1">
    <location>
        <begin position="95"/>
        <end position="160"/>
    </location>
</feature>
<feature type="domain" description="Major vault protein repeat" evidence="3">
    <location>
        <begin position="268"/>
        <end position="309"/>
    </location>
</feature>
<dbReference type="GeneID" id="25568052"/>
<dbReference type="GO" id="GO:0005737">
    <property type="term" value="C:cytoplasm"/>
    <property type="evidence" value="ECO:0007669"/>
    <property type="project" value="UniProtKB-SubCell"/>
</dbReference>
<dbReference type="OMA" id="EYCIIES"/>
<feature type="domain" description="Major vault protein repeat" evidence="3">
    <location>
        <begin position="157"/>
        <end position="201"/>
    </location>
</feature>
<dbReference type="Pfam" id="PF17794">
    <property type="entry name" value="Vault_2"/>
    <property type="match status" value="1"/>
</dbReference>
<protein>
    <submittedName>
        <fullName evidence="5">Major vault protein</fullName>
    </submittedName>
</protein>
<dbReference type="InterPro" id="IPR041134">
    <property type="entry name" value="Vault_2"/>
</dbReference>
<dbReference type="Gene3D" id="2.30.30.570">
    <property type="match status" value="1"/>
</dbReference>
<keyword evidence="1" id="KW-0963">Cytoplasm</keyword>
<dbReference type="GO" id="GO:1990904">
    <property type="term" value="C:ribonucleoprotein complex"/>
    <property type="evidence" value="ECO:0007669"/>
    <property type="project" value="UniProtKB-UniRule"/>
</dbReference>
<dbReference type="AlphaFoldDB" id="A0A0L0DNT8"/>
<feature type="compositionally biased region" description="Low complexity" evidence="2">
    <location>
        <begin position="27"/>
        <end position="40"/>
    </location>
</feature>
<dbReference type="Proteomes" id="UP000054408">
    <property type="component" value="Unassembled WGS sequence"/>
</dbReference>
<reference evidence="5 6" key="1">
    <citation type="submission" date="2010-05" db="EMBL/GenBank/DDBJ databases">
        <title>The Genome Sequence of Thecamonas trahens ATCC 50062.</title>
        <authorList>
            <consortium name="The Broad Institute Genome Sequencing Platform"/>
            <person name="Russ C."/>
            <person name="Cuomo C."/>
            <person name="Shea T."/>
            <person name="Young S.K."/>
            <person name="Zeng Q."/>
            <person name="Koehrsen M."/>
            <person name="Haas B."/>
            <person name="Borodovsky M."/>
            <person name="Guigo R."/>
            <person name="Alvarado L."/>
            <person name="Berlin A."/>
            <person name="Bochicchio J."/>
            <person name="Borenstein D."/>
            <person name="Chapman S."/>
            <person name="Chen Z."/>
            <person name="Freedman E."/>
            <person name="Gellesch M."/>
            <person name="Goldberg J."/>
            <person name="Griggs A."/>
            <person name="Gujja S."/>
            <person name="Heilman E."/>
            <person name="Heiman D."/>
            <person name="Hepburn T."/>
            <person name="Howarth C."/>
            <person name="Jen D."/>
            <person name="Larson L."/>
            <person name="Mehta T."/>
            <person name="Park D."/>
            <person name="Pearson M."/>
            <person name="Roberts A."/>
            <person name="Saif S."/>
            <person name="Shenoy N."/>
            <person name="Sisk P."/>
            <person name="Stolte C."/>
            <person name="Sykes S."/>
            <person name="Thomson T."/>
            <person name="Walk T."/>
            <person name="White J."/>
            <person name="Yandava C."/>
            <person name="Burger G."/>
            <person name="Gray M.W."/>
            <person name="Holland P.W.H."/>
            <person name="King N."/>
            <person name="Lang F.B.F."/>
            <person name="Roger A.J."/>
            <person name="Ruiz-Trillo I."/>
            <person name="Lander E."/>
            <person name="Nusbaum C."/>
        </authorList>
    </citation>
    <scope>NUCLEOTIDE SEQUENCE [LARGE SCALE GENOMIC DNA]</scope>
    <source>
        <strain evidence="5 6">ATCC 50062</strain>
    </source>
</reference>
<dbReference type="PANTHER" id="PTHR14165:SF3">
    <property type="entry name" value="MAJOR VAULT PROTEIN"/>
    <property type="match status" value="1"/>
</dbReference>
<feature type="region of interest" description="Disordered" evidence="2">
    <location>
        <begin position="1"/>
        <end position="40"/>
    </location>
</feature>
<dbReference type="FunFam" id="2.30.30.550:FF:000001">
    <property type="entry name" value="major vault protein-like"/>
    <property type="match status" value="3"/>
</dbReference>
<feature type="repeat" description="MVP" evidence="1">
    <location>
        <begin position="379"/>
        <end position="431"/>
    </location>
</feature>
<dbReference type="FunFam" id="2.30.30.570:FF:000002">
    <property type="entry name" value="Major vault protein-alpha"/>
    <property type="match status" value="1"/>
</dbReference>
<evidence type="ECO:0000256" key="2">
    <source>
        <dbReference type="SAM" id="MobiDB-lite"/>
    </source>
</evidence>
<dbReference type="RefSeq" id="XP_013754181.1">
    <property type="nucleotide sequence ID" value="XM_013898727.1"/>
</dbReference>
<keyword evidence="6" id="KW-1185">Reference proteome</keyword>
<dbReference type="GO" id="GO:0005634">
    <property type="term" value="C:nucleus"/>
    <property type="evidence" value="ECO:0007669"/>
    <property type="project" value="TreeGrafter"/>
</dbReference>
<evidence type="ECO:0000313" key="6">
    <source>
        <dbReference type="Proteomes" id="UP000054408"/>
    </source>
</evidence>
<feature type="domain" description="Major vault protein repeat" evidence="3">
    <location>
        <begin position="215"/>
        <end position="255"/>
    </location>
</feature>
<dbReference type="InterPro" id="IPR043179">
    <property type="entry name" value="Vault_2_sf"/>
</dbReference>
<dbReference type="OrthoDB" id="6125719at2759"/>
<evidence type="ECO:0000259" key="3">
    <source>
        <dbReference type="Pfam" id="PF01505"/>
    </source>
</evidence>
<evidence type="ECO:0000313" key="5">
    <source>
        <dbReference type="EMBL" id="KNC53979.1"/>
    </source>
</evidence>
<dbReference type="EMBL" id="GL349484">
    <property type="protein sequence ID" value="KNC53979.1"/>
    <property type="molecule type" value="Genomic_DNA"/>
</dbReference>
<dbReference type="PROSITE" id="PS51224">
    <property type="entry name" value="MVP"/>
    <property type="match status" value="5"/>
</dbReference>